<evidence type="ECO:0000256" key="1">
    <source>
        <dbReference type="SAM" id="MobiDB-lite"/>
    </source>
</evidence>
<feature type="compositionally biased region" description="Polar residues" evidence="1">
    <location>
        <begin position="280"/>
        <end position="296"/>
    </location>
</feature>
<organism evidence="4 5">
    <name type="scientific">Lophium mytilinum</name>
    <dbReference type="NCBI Taxonomy" id="390894"/>
    <lineage>
        <taxon>Eukaryota</taxon>
        <taxon>Fungi</taxon>
        <taxon>Dikarya</taxon>
        <taxon>Ascomycota</taxon>
        <taxon>Pezizomycotina</taxon>
        <taxon>Dothideomycetes</taxon>
        <taxon>Pleosporomycetidae</taxon>
        <taxon>Mytilinidiales</taxon>
        <taxon>Mytilinidiaceae</taxon>
        <taxon>Lophium</taxon>
    </lineage>
</organism>
<evidence type="ECO:0000313" key="5">
    <source>
        <dbReference type="Proteomes" id="UP000799750"/>
    </source>
</evidence>
<gene>
    <name evidence="4" type="ORF">BU16DRAFT_580080</name>
</gene>
<feature type="compositionally biased region" description="Low complexity" evidence="1">
    <location>
        <begin position="368"/>
        <end position="377"/>
    </location>
</feature>
<dbReference type="Proteomes" id="UP000799750">
    <property type="component" value="Unassembled WGS sequence"/>
</dbReference>
<dbReference type="OrthoDB" id="5419608at2759"/>
<keyword evidence="2" id="KW-0472">Membrane</keyword>
<sequence length="486" mass="51610">MRSILSMSMAAAFFMVACVSGNVVEREVEKAMVTPPPMPIAIVEAELRKRASIDPVSLEAVLLTALPLSLQLMALTNIPAVSKVLWSEFLDNNKPDWFTALPADIKSYLVRQYGPSTAWATTSAPSASSSPSSFITSTATPSSSIALPIAAPTSSSSTSASPHHGLSAGAKIGLGVGIPIAVLAIIAALLACCLLRRRRRNAAKRSSRPPTPGFIPTSTRHGHSTSQDRHPLRGGAGVASPASASTGWNRDRDSGFGTERDSGMSGGEMQHIPPPPIPYHSSNSMRGSRTSFSSLHSVPEEHPVHSGIPVVPPRSPHRRSRSGSLGPFDDASSNPQNFPAFVAGNERRRSSSGLNPAFGMNKAEEAHAATAGQHAHQLPATTHPASRGQGIYAGQQNPFGNEHSYESSSDEYVSAPESVEMRQGQGGGAYPAYGGHGYGHGNEHRAELQTPSNEWREFAEWPLRNETAGQRSAYGRPVYDRVYDGT</sequence>
<dbReference type="PROSITE" id="PS51257">
    <property type="entry name" value="PROKAR_LIPOPROTEIN"/>
    <property type="match status" value="1"/>
</dbReference>
<evidence type="ECO:0000256" key="3">
    <source>
        <dbReference type="SAM" id="SignalP"/>
    </source>
</evidence>
<reference evidence="4" key="1">
    <citation type="journal article" date="2020" name="Stud. Mycol.">
        <title>101 Dothideomycetes genomes: a test case for predicting lifestyles and emergence of pathogens.</title>
        <authorList>
            <person name="Haridas S."/>
            <person name="Albert R."/>
            <person name="Binder M."/>
            <person name="Bloem J."/>
            <person name="Labutti K."/>
            <person name="Salamov A."/>
            <person name="Andreopoulos B."/>
            <person name="Baker S."/>
            <person name="Barry K."/>
            <person name="Bills G."/>
            <person name="Bluhm B."/>
            <person name="Cannon C."/>
            <person name="Castanera R."/>
            <person name="Culley D."/>
            <person name="Daum C."/>
            <person name="Ezra D."/>
            <person name="Gonzalez J."/>
            <person name="Henrissat B."/>
            <person name="Kuo A."/>
            <person name="Liang C."/>
            <person name="Lipzen A."/>
            <person name="Lutzoni F."/>
            <person name="Magnuson J."/>
            <person name="Mondo S."/>
            <person name="Nolan M."/>
            <person name="Ohm R."/>
            <person name="Pangilinan J."/>
            <person name="Park H.-J."/>
            <person name="Ramirez L."/>
            <person name="Alfaro M."/>
            <person name="Sun H."/>
            <person name="Tritt A."/>
            <person name="Yoshinaga Y."/>
            <person name="Zwiers L.-H."/>
            <person name="Turgeon B."/>
            <person name="Goodwin S."/>
            <person name="Spatafora J."/>
            <person name="Crous P."/>
            <person name="Grigoriev I."/>
        </authorList>
    </citation>
    <scope>NUCLEOTIDE SEQUENCE</scope>
    <source>
        <strain evidence="4">CBS 269.34</strain>
    </source>
</reference>
<keyword evidence="5" id="KW-1185">Reference proteome</keyword>
<feature type="compositionally biased region" description="Low complexity" evidence="1">
    <location>
        <begin position="238"/>
        <end position="247"/>
    </location>
</feature>
<feature type="signal peptide" evidence="3">
    <location>
        <begin position="1"/>
        <end position="21"/>
    </location>
</feature>
<feature type="chain" id="PRO_5025666140" evidence="3">
    <location>
        <begin position="22"/>
        <end position="486"/>
    </location>
</feature>
<feature type="compositionally biased region" description="Gly residues" evidence="1">
    <location>
        <begin position="424"/>
        <end position="440"/>
    </location>
</feature>
<keyword evidence="2" id="KW-1133">Transmembrane helix</keyword>
<evidence type="ECO:0000313" key="4">
    <source>
        <dbReference type="EMBL" id="KAF2497392.1"/>
    </source>
</evidence>
<protein>
    <submittedName>
        <fullName evidence="4">Uncharacterized protein</fullName>
    </submittedName>
</protein>
<accession>A0A6A6QZ68</accession>
<dbReference type="EMBL" id="MU004186">
    <property type="protein sequence ID" value="KAF2497392.1"/>
    <property type="molecule type" value="Genomic_DNA"/>
</dbReference>
<proteinExistence type="predicted"/>
<evidence type="ECO:0000256" key="2">
    <source>
        <dbReference type="SAM" id="Phobius"/>
    </source>
</evidence>
<keyword evidence="2" id="KW-0812">Transmembrane</keyword>
<name>A0A6A6QZ68_9PEZI</name>
<dbReference type="AlphaFoldDB" id="A0A6A6QZ68"/>
<feature type="transmembrane region" description="Helical" evidence="2">
    <location>
        <begin position="172"/>
        <end position="195"/>
    </location>
</feature>
<feature type="region of interest" description="Disordered" evidence="1">
    <location>
        <begin position="200"/>
        <end position="451"/>
    </location>
</feature>
<feature type="compositionally biased region" description="Basic and acidic residues" evidence="1">
    <location>
        <begin position="249"/>
        <end position="262"/>
    </location>
</feature>
<keyword evidence="3" id="KW-0732">Signal</keyword>